<dbReference type="AlphaFoldDB" id="A0A7J2U5M7"/>
<dbReference type="EMBL" id="DSEU01000075">
    <property type="protein sequence ID" value="HEM68046.1"/>
    <property type="molecule type" value="Genomic_DNA"/>
</dbReference>
<evidence type="ECO:0000313" key="1">
    <source>
        <dbReference type="EMBL" id="HEM68046.1"/>
    </source>
</evidence>
<protein>
    <recommendedName>
        <fullName evidence="2">t-SNARE coiled-coil homology domain-containing protein</fullName>
    </recommendedName>
</protein>
<proteinExistence type="predicted"/>
<sequence length="71" mass="8564">MGRKFPETDNKFRLLGDRIEDLKLYVNTRFIEIDKKFEGIDKRFNELRDYVDKRFKGLRRGLMMWMGVCGG</sequence>
<reference evidence="1" key="1">
    <citation type="journal article" date="2020" name="mSystems">
        <title>Genome- and Community-Level Interaction Insights into Carbon Utilization and Element Cycling Functions of Hydrothermarchaeota in Hydrothermal Sediment.</title>
        <authorList>
            <person name="Zhou Z."/>
            <person name="Liu Y."/>
            <person name="Xu W."/>
            <person name="Pan J."/>
            <person name="Luo Z.H."/>
            <person name="Li M."/>
        </authorList>
    </citation>
    <scope>NUCLEOTIDE SEQUENCE [LARGE SCALE GENOMIC DNA]</scope>
    <source>
        <strain evidence="1">SpSt-125</strain>
    </source>
</reference>
<evidence type="ECO:0008006" key="2">
    <source>
        <dbReference type="Google" id="ProtNLM"/>
    </source>
</evidence>
<gene>
    <name evidence="1" type="ORF">ENO26_10895</name>
</gene>
<organism evidence="1">
    <name type="scientific">Ignisphaera aggregans</name>
    <dbReference type="NCBI Taxonomy" id="334771"/>
    <lineage>
        <taxon>Archaea</taxon>
        <taxon>Thermoproteota</taxon>
        <taxon>Thermoprotei</taxon>
        <taxon>Desulfurococcales</taxon>
        <taxon>Desulfurococcaceae</taxon>
        <taxon>Ignisphaera</taxon>
    </lineage>
</organism>
<dbReference type="Gene3D" id="3.90.20.10">
    <property type="match status" value="1"/>
</dbReference>
<name>A0A7J2U5M7_9CREN</name>
<accession>A0A7J2U5M7</accession>
<comment type="caution">
    <text evidence="1">The sequence shown here is derived from an EMBL/GenBank/DDBJ whole genome shotgun (WGS) entry which is preliminary data.</text>
</comment>